<dbReference type="CDD" id="cd01580">
    <property type="entry name" value="AcnA_IRP_Swivel"/>
    <property type="match status" value="1"/>
</dbReference>
<gene>
    <name evidence="11" type="primary">acnA</name>
    <name evidence="11" type="ORF">Q8947_13845</name>
</gene>
<feature type="domain" description="Aconitase A/isopropylmalate dehydratase small subunit swivel" evidence="10">
    <location>
        <begin position="673"/>
        <end position="798"/>
    </location>
</feature>
<comment type="function">
    <text evidence="8">Catalyzes the isomerization of citrate to isocitrate via cis-aconitate.</text>
</comment>
<evidence type="ECO:0000256" key="7">
    <source>
        <dbReference type="ARBA" id="ARBA00023501"/>
    </source>
</evidence>
<dbReference type="RefSeq" id="WP_347287625.1">
    <property type="nucleotide sequence ID" value="NZ_JAUZQE010000051.1"/>
</dbReference>
<evidence type="ECO:0000256" key="4">
    <source>
        <dbReference type="ARBA" id="ARBA00022723"/>
    </source>
</evidence>
<protein>
    <recommendedName>
        <fullName evidence="3 8">Aconitate hydratase</fullName>
        <shortName evidence="8">Aconitase</shortName>
        <ecNumber evidence="3 8">4.2.1.3</ecNumber>
    </recommendedName>
</protein>
<dbReference type="NCBIfam" id="NF006757">
    <property type="entry name" value="PRK09277.1"/>
    <property type="match status" value="1"/>
</dbReference>
<evidence type="ECO:0000259" key="9">
    <source>
        <dbReference type="Pfam" id="PF00330"/>
    </source>
</evidence>
<evidence type="ECO:0000313" key="11">
    <source>
        <dbReference type="EMBL" id="MDR4127058.1"/>
    </source>
</evidence>
<dbReference type="InterPro" id="IPR015931">
    <property type="entry name" value="Acnase/IPM_dHydase_lsu_aba_1/3"/>
</dbReference>
<dbReference type="Proteomes" id="UP001232156">
    <property type="component" value="Unassembled WGS sequence"/>
</dbReference>
<dbReference type="InterPro" id="IPR015928">
    <property type="entry name" value="Aconitase/3IPM_dehydase_swvl"/>
</dbReference>
<keyword evidence="4" id="KW-0479">Metal-binding</keyword>
<dbReference type="NCBIfam" id="NF009520">
    <property type="entry name" value="PRK12881.1"/>
    <property type="match status" value="1"/>
</dbReference>
<dbReference type="InterPro" id="IPR036008">
    <property type="entry name" value="Aconitase_4Fe-4S_dom"/>
</dbReference>
<feature type="domain" description="Aconitase/3-isopropylmalate dehydratase large subunit alpha/beta/alpha" evidence="9">
    <location>
        <begin position="57"/>
        <end position="541"/>
    </location>
</feature>
<dbReference type="EC" id="4.2.1.3" evidence="3 8"/>
<accession>A0ABU1D9K7</accession>
<comment type="catalytic activity">
    <reaction evidence="7 8">
        <text>citrate = D-threo-isocitrate</text>
        <dbReference type="Rhea" id="RHEA:10336"/>
        <dbReference type="ChEBI" id="CHEBI:15562"/>
        <dbReference type="ChEBI" id="CHEBI:16947"/>
        <dbReference type="EC" id="4.2.1.3"/>
    </reaction>
</comment>
<dbReference type="PANTHER" id="PTHR11670">
    <property type="entry name" value="ACONITASE/IRON-RESPONSIVE ELEMENT FAMILY MEMBER"/>
    <property type="match status" value="1"/>
</dbReference>
<evidence type="ECO:0000256" key="2">
    <source>
        <dbReference type="ARBA" id="ARBA00007185"/>
    </source>
</evidence>
<keyword evidence="5 8" id="KW-0408">Iron</keyword>
<evidence type="ECO:0000256" key="5">
    <source>
        <dbReference type="ARBA" id="ARBA00023004"/>
    </source>
</evidence>
<keyword evidence="12" id="KW-1185">Reference proteome</keyword>
<keyword evidence="8 11" id="KW-0456">Lyase</keyword>
<dbReference type="Pfam" id="PF00694">
    <property type="entry name" value="Aconitase_C"/>
    <property type="match status" value="1"/>
</dbReference>
<comment type="similarity">
    <text evidence="2 8">Belongs to the aconitase/IPM isomerase family.</text>
</comment>
<evidence type="ECO:0000256" key="8">
    <source>
        <dbReference type="RuleBase" id="RU361275"/>
    </source>
</evidence>
<dbReference type="InterPro" id="IPR001030">
    <property type="entry name" value="Acoase/IPM_deHydtase_lsu_aba"/>
</dbReference>
<evidence type="ECO:0000256" key="1">
    <source>
        <dbReference type="ARBA" id="ARBA00001966"/>
    </source>
</evidence>
<dbReference type="Gene3D" id="3.30.499.10">
    <property type="entry name" value="Aconitase, domain 3"/>
    <property type="match status" value="2"/>
</dbReference>
<dbReference type="PRINTS" id="PR00415">
    <property type="entry name" value="ACONITASE"/>
</dbReference>
<sequence>MLDLQACAAAEGTDIRELPFVIRILLENVARNRALGRRVGAEELHSLCHWATNIDAQLSLHVERVILPDSSGLPVLQDLAALRDAVAERGGDARQVDTRVPVDLIVDHSLQVDTWGRPDAIELNLNAEFRRNAERYRFLKWAQQAFDGLNIFPPGSGIIHQVNLERLATVVRVGEQEGRLWARPDFVIGGDSHTPMVNGLGVLGWGVGGIDAESALLGRAYTFPVPEVVGVELVGRYTGRHLTTTDAALLITETLRREGVAGCAVEYFGEAIAHMPVTDRATIANMAPEYGATCGYFPVDQRTLDYLRLTGRPEEHIAQVEAYCRANHLWNDGAAQSRVRYSRVLRIDLGKAEPSMAGPRRPQDRQPVSRIGKDFVARLHAPVKEGGFGVPARTEEAASSLDHGRIILAAITSCTNTSNPSVMITAGLIARRARERGLVPPAWVKRSMAPGSRSVTDYLSAAGLLSDMEAMGFHVIGYGCTTCGGKSGPIDPVLADEIVRRKLVVCTVISGNRNFEGRIHKLARANYIGSPAMVMAYALAGRIDIDFESEPLTHDRDGQPVWLRDLWPEPSEVEAVMQQVLRPESFRKTWQTPPAGATQWQALSSSDGLHWQWEPQSTYLVKPPFFSMPAPDLEQLDDRYRGTRVLALFDDSLTTDHISPSGEIPPDTPAGQYLLSLGVEQKDFNSYVARRCNHEVMTRATFANIRVRNLLAEGTEGGYTRLFPGGEITTIHAASQAYQAAGIGTIVLAGKEYGTGSSRDWAAKGTALLGVRAVLAKSFERIHRANLVGMGVVPLAFAPGEGWRELGLDGTETFDFTGMREAVEGDGWVDVCATHEAGRTVRFRAKPQVLTGAERELLLQGGIPNSVLNDYLKNN</sequence>
<dbReference type="NCBIfam" id="TIGR01341">
    <property type="entry name" value="aconitase_1"/>
    <property type="match status" value="1"/>
</dbReference>
<dbReference type="EMBL" id="JAUZQE010000051">
    <property type="protein sequence ID" value="MDR4127058.1"/>
    <property type="molecule type" value="Genomic_DNA"/>
</dbReference>
<evidence type="ECO:0000256" key="3">
    <source>
        <dbReference type="ARBA" id="ARBA00012926"/>
    </source>
</evidence>
<dbReference type="InterPro" id="IPR044137">
    <property type="entry name" value="AcnA_IRP_Swivel"/>
</dbReference>
<dbReference type="Gene3D" id="3.20.19.10">
    <property type="entry name" value="Aconitase, domain 4"/>
    <property type="match status" value="1"/>
</dbReference>
<proteinExistence type="inferred from homology"/>
<dbReference type="Gene3D" id="6.10.190.10">
    <property type="match status" value="1"/>
</dbReference>
<evidence type="ECO:0000256" key="6">
    <source>
        <dbReference type="ARBA" id="ARBA00023014"/>
    </source>
</evidence>
<name>A0ABU1D9K7_9BURK</name>
<reference evidence="11 12" key="1">
    <citation type="submission" date="2023-08" db="EMBL/GenBank/DDBJ databases">
        <title>Alcaligenaceae gen. nov., a novel taxon isolated from the sludge of Yixing Pesticide Factory.</title>
        <authorList>
            <person name="Ruan L."/>
        </authorList>
    </citation>
    <scope>NUCLEOTIDE SEQUENCE [LARGE SCALE GENOMIC DNA]</scope>
    <source>
        <strain evidence="11 12">LG-2</strain>
    </source>
</reference>
<dbReference type="SUPFAM" id="SSF53732">
    <property type="entry name" value="Aconitase iron-sulfur domain"/>
    <property type="match status" value="1"/>
</dbReference>
<keyword evidence="8" id="KW-0004">4Fe-4S</keyword>
<organism evidence="11 12">
    <name type="scientific">Yanghanlia caeni</name>
    <dbReference type="NCBI Taxonomy" id="3064283"/>
    <lineage>
        <taxon>Bacteria</taxon>
        <taxon>Pseudomonadati</taxon>
        <taxon>Pseudomonadota</taxon>
        <taxon>Betaproteobacteria</taxon>
        <taxon>Burkholderiales</taxon>
        <taxon>Alcaligenaceae</taxon>
        <taxon>Yanghanlia</taxon>
    </lineage>
</organism>
<comment type="cofactor">
    <cofactor evidence="1">
        <name>[4Fe-4S] cluster</name>
        <dbReference type="ChEBI" id="CHEBI:49883"/>
    </cofactor>
</comment>
<comment type="caution">
    <text evidence="11">The sequence shown here is derived from an EMBL/GenBank/DDBJ whole genome shotgun (WGS) entry which is preliminary data.</text>
</comment>
<dbReference type="InterPro" id="IPR000573">
    <property type="entry name" value="AconitaseA/IPMdHydase_ssu_swvl"/>
</dbReference>
<dbReference type="Pfam" id="PF00330">
    <property type="entry name" value="Aconitase"/>
    <property type="match status" value="1"/>
</dbReference>
<dbReference type="GO" id="GO:0003994">
    <property type="term" value="F:aconitate hydratase activity"/>
    <property type="evidence" value="ECO:0007669"/>
    <property type="project" value="UniProtKB-EC"/>
</dbReference>
<dbReference type="InterPro" id="IPR006249">
    <property type="entry name" value="Aconitase/IRP2"/>
</dbReference>
<keyword evidence="6 8" id="KW-0411">Iron-sulfur</keyword>
<evidence type="ECO:0000259" key="10">
    <source>
        <dbReference type="Pfam" id="PF00694"/>
    </source>
</evidence>
<dbReference type="SUPFAM" id="SSF52016">
    <property type="entry name" value="LeuD/IlvD-like"/>
    <property type="match status" value="1"/>
</dbReference>
<evidence type="ECO:0000313" key="12">
    <source>
        <dbReference type="Proteomes" id="UP001232156"/>
    </source>
</evidence>